<dbReference type="InterPro" id="IPR004114">
    <property type="entry name" value="THUMP_dom"/>
</dbReference>
<feature type="compositionally biased region" description="Acidic residues" evidence="3">
    <location>
        <begin position="275"/>
        <end position="285"/>
    </location>
</feature>
<proteinExistence type="inferred from homology"/>
<feature type="region of interest" description="Disordered" evidence="3">
    <location>
        <begin position="264"/>
        <end position="366"/>
    </location>
</feature>
<dbReference type="AlphaFoldDB" id="A0AAV7IHA3"/>
<evidence type="ECO:0000259" key="4">
    <source>
        <dbReference type="PROSITE" id="PS51165"/>
    </source>
</evidence>
<reference evidence="5 6" key="1">
    <citation type="journal article" date="2021" name="J. Hered.">
        <title>A chromosome-level genome assembly of the parasitoid wasp, Cotesia glomerata (Hymenoptera: Braconidae).</title>
        <authorList>
            <person name="Pinto B.J."/>
            <person name="Weis J.J."/>
            <person name="Gamble T."/>
            <person name="Ode P.J."/>
            <person name="Paul R."/>
            <person name="Zaspel J.M."/>
        </authorList>
    </citation>
    <scope>NUCLEOTIDE SEQUENCE [LARGE SCALE GENOMIC DNA]</scope>
    <source>
        <strain evidence="5">CgM1</strain>
    </source>
</reference>
<evidence type="ECO:0000256" key="3">
    <source>
        <dbReference type="SAM" id="MobiDB-lite"/>
    </source>
</evidence>
<dbReference type="SUPFAM" id="SSF143437">
    <property type="entry name" value="THUMP domain-like"/>
    <property type="match status" value="1"/>
</dbReference>
<evidence type="ECO:0000313" key="6">
    <source>
        <dbReference type="Proteomes" id="UP000826195"/>
    </source>
</evidence>
<dbReference type="FunFam" id="3.30.2300.10:FF:000001">
    <property type="entry name" value="THUMP domain-containing protein 1"/>
    <property type="match status" value="1"/>
</dbReference>
<evidence type="ECO:0000256" key="2">
    <source>
        <dbReference type="PROSITE-ProRule" id="PRU00529"/>
    </source>
</evidence>
<dbReference type="PANTHER" id="PTHR13452:SF10">
    <property type="entry name" value="THUMP DOMAIN-CONTAINING PROTEIN 1"/>
    <property type="match status" value="1"/>
</dbReference>
<dbReference type="PANTHER" id="PTHR13452">
    <property type="entry name" value="THUMP DOMAIN CONTAINING PROTEIN 1-RELATED"/>
    <property type="match status" value="1"/>
</dbReference>
<feature type="compositionally biased region" description="Basic and acidic residues" evidence="3">
    <location>
        <begin position="330"/>
        <end position="366"/>
    </location>
</feature>
<feature type="compositionally biased region" description="Basic and acidic residues" evidence="3">
    <location>
        <begin position="264"/>
        <end position="274"/>
    </location>
</feature>
<feature type="compositionally biased region" description="Basic and acidic residues" evidence="3">
    <location>
        <begin position="289"/>
        <end position="312"/>
    </location>
</feature>
<comment type="caution">
    <text evidence="5">The sequence shown here is derived from an EMBL/GenBank/DDBJ whole genome shotgun (WGS) entry which is preliminary data.</text>
</comment>
<gene>
    <name evidence="5" type="ORF">KQX54_001279</name>
</gene>
<feature type="domain" description="THUMP" evidence="4">
    <location>
        <begin position="137"/>
        <end position="243"/>
    </location>
</feature>
<dbReference type="CDD" id="cd11717">
    <property type="entry name" value="THUMP_THUMPD1_like"/>
    <property type="match status" value="1"/>
</dbReference>
<evidence type="ECO:0000256" key="1">
    <source>
        <dbReference type="ARBA" id="ARBA00060731"/>
    </source>
</evidence>
<organism evidence="5 6">
    <name type="scientific">Cotesia glomerata</name>
    <name type="common">Lepidopteran parasitic wasp</name>
    <name type="synonym">Apanteles glomeratus</name>
    <dbReference type="NCBI Taxonomy" id="32391"/>
    <lineage>
        <taxon>Eukaryota</taxon>
        <taxon>Metazoa</taxon>
        <taxon>Ecdysozoa</taxon>
        <taxon>Arthropoda</taxon>
        <taxon>Hexapoda</taxon>
        <taxon>Insecta</taxon>
        <taxon>Pterygota</taxon>
        <taxon>Neoptera</taxon>
        <taxon>Endopterygota</taxon>
        <taxon>Hymenoptera</taxon>
        <taxon>Apocrita</taxon>
        <taxon>Ichneumonoidea</taxon>
        <taxon>Braconidae</taxon>
        <taxon>Microgastrinae</taxon>
        <taxon>Cotesia</taxon>
    </lineage>
</organism>
<sequence length="366" mass="42231">MDIKDNKRKWYKPATHYTKKSKYSIEVGLSGFLCTCNFREKESIRDAYRLLEEYHGDSKKLDDQKQDVEDNDVADMVDQEDEDISVSLSKEIEELNDQKKSDSVKTFQYLETGVKNLIFISTKVPDSLELGLKIIKDLAETKKQKSRFLLRFIPIQVVSKANINDITTKATILFEKYFAQEPKTFSIVFNRHCNNTIKREVIIEELAAIVFKKNPGNKADLKNPEIAVIVEIIKGWCFLAVAPDYFKYKKYNLFELCNDNKDKTKVGSDAAKEDQDQDKEADEDISNQKPKDETSSNENNEKVDQGQAKEADKEDQDQDKEADEDISNQKPKDEISRNENNEKVDQGQAKEAHKEIVEEDSQDKKQ</sequence>
<dbReference type="Proteomes" id="UP000826195">
    <property type="component" value="Unassembled WGS sequence"/>
</dbReference>
<dbReference type="GO" id="GO:0006400">
    <property type="term" value="P:tRNA modification"/>
    <property type="evidence" value="ECO:0007669"/>
    <property type="project" value="InterPro"/>
</dbReference>
<dbReference type="SMART" id="SM00981">
    <property type="entry name" value="THUMP"/>
    <property type="match status" value="1"/>
</dbReference>
<evidence type="ECO:0000313" key="5">
    <source>
        <dbReference type="EMBL" id="KAH0553310.1"/>
    </source>
</evidence>
<protein>
    <recommendedName>
        <fullName evidence="4">THUMP domain-containing protein</fullName>
    </recommendedName>
</protein>
<dbReference type="EMBL" id="JAHXZJ010001123">
    <property type="protein sequence ID" value="KAH0553310.1"/>
    <property type="molecule type" value="Genomic_DNA"/>
</dbReference>
<dbReference type="GO" id="GO:0003723">
    <property type="term" value="F:RNA binding"/>
    <property type="evidence" value="ECO:0007669"/>
    <property type="project" value="UniProtKB-UniRule"/>
</dbReference>
<feature type="compositionally biased region" description="Acidic residues" evidence="3">
    <location>
        <begin position="313"/>
        <end position="326"/>
    </location>
</feature>
<keyword evidence="2" id="KW-0694">RNA-binding</keyword>
<dbReference type="PROSITE" id="PS51165">
    <property type="entry name" value="THUMP"/>
    <property type="match status" value="1"/>
</dbReference>
<dbReference type="Gene3D" id="3.30.2300.10">
    <property type="entry name" value="THUMP superfamily"/>
    <property type="match status" value="1"/>
</dbReference>
<name>A0AAV7IHA3_COTGL</name>
<comment type="similarity">
    <text evidence="1">Belongs to the THUMPD1 family.</text>
</comment>
<dbReference type="InterPro" id="IPR040183">
    <property type="entry name" value="THUMPD1-like"/>
</dbReference>
<dbReference type="Pfam" id="PF02926">
    <property type="entry name" value="THUMP"/>
    <property type="match status" value="1"/>
</dbReference>
<accession>A0AAV7IHA3</accession>
<keyword evidence="6" id="KW-1185">Reference proteome</keyword>